<organism evidence="2 3">
    <name type="scientific">Clytia hemisphaerica</name>
    <dbReference type="NCBI Taxonomy" id="252671"/>
    <lineage>
        <taxon>Eukaryota</taxon>
        <taxon>Metazoa</taxon>
        <taxon>Cnidaria</taxon>
        <taxon>Hydrozoa</taxon>
        <taxon>Hydroidolina</taxon>
        <taxon>Leptothecata</taxon>
        <taxon>Obeliida</taxon>
        <taxon>Clytiidae</taxon>
        <taxon>Clytia</taxon>
    </lineage>
</organism>
<keyword evidence="3" id="KW-1185">Reference proteome</keyword>
<feature type="region of interest" description="Disordered" evidence="1">
    <location>
        <begin position="1"/>
        <end position="22"/>
    </location>
</feature>
<dbReference type="EnsemblMetazoa" id="CLYHEMT016935.1">
    <property type="protein sequence ID" value="CLYHEMP016935.1"/>
    <property type="gene ID" value="CLYHEMG016935"/>
</dbReference>
<name>A0A7M5X491_9CNID</name>
<evidence type="ECO:0000313" key="2">
    <source>
        <dbReference type="EnsemblMetazoa" id="CLYHEMP016935.1"/>
    </source>
</evidence>
<dbReference type="Proteomes" id="UP000594262">
    <property type="component" value="Unplaced"/>
</dbReference>
<sequence>MDFDDVNDEKINQSEQSFYSDDVTLEQIDQSEPSFYSDDIIDVKLNQSESSIDANDVILDQSEPVEYEMEEPSRSEISAFSIDESPSDSFTTISDDSMNTSDNMTTISAISDDFGDETTKVVAYHDNGDIMQHDDGFSKVIKSTVVQESVTMTTKTEVREVTPEELQQLLAQQQQEQQTGSDHQQGAITTTVVQQQIVRTQISSESGNNVPIERKFEPTEEVVIKSSVTRETSENVNVLEIELNPDEESLTNEELVERMFGNEENVMEFFKQDDDQQLTLANTTNDVDNDDKDVSKIDDYGTQV</sequence>
<protein>
    <submittedName>
        <fullName evidence="2">Uncharacterized protein</fullName>
    </submittedName>
</protein>
<accession>A0A7M5X491</accession>
<evidence type="ECO:0000313" key="3">
    <source>
        <dbReference type="Proteomes" id="UP000594262"/>
    </source>
</evidence>
<reference evidence="2" key="1">
    <citation type="submission" date="2021-01" db="UniProtKB">
        <authorList>
            <consortium name="EnsemblMetazoa"/>
        </authorList>
    </citation>
    <scope>IDENTIFICATION</scope>
</reference>
<evidence type="ECO:0000256" key="1">
    <source>
        <dbReference type="SAM" id="MobiDB-lite"/>
    </source>
</evidence>
<dbReference type="AlphaFoldDB" id="A0A7M5X491"/>
<feature type="compositionally biased region" description="Basic and acidic residues" evidence="1">
    <location>
        <begin position="292"/>
        <end position="304"/>
    </location>
</feature>
<proteinExistence type="predicted"/>
<feature type="region of interest" description="Disordered" evidence="1">
    <location>
        <begin position="271"/>
        <end position="304"/>
    </location>
</feature>